<feature type="transmembrane region" description="Helical" evidence="1">
    <location>
        <begin position="339"/>
        <end position="358"/>
    </location>
</feature>
<dbReference type="InterPro" id="IPR052529">
    <property type="entry name" value="Bact_Transport_Assoc"/>
</dbReference>
<feature type="transmembrane region" description="Helical" evidence="1">
    <location>
        <begin position="269"/>
        <end position="294"/>
    </location>
</feature>
<feature type="transmembrane region" description="Helical" evidence="1">
    <location>
        <begin position="314"/>
        <end position="333"/>
    </location>
</feature>
<feature type="transmembrane region" description="Helical" evidence="1">
    <location>
        <begin position="137"/>
        <end position="155"/>
    </location>
</feature>
<evidence type="ECO:0000313" key="4">
    <source>
        <dbReference type="Proteomes" id="UP000547931"/>
    </source>
</evidence>
<feature type="domain" description="DUF418" evidence="2">
    <location>
        <begin position="217"/>
        <end position="375"/>
    </location>
</feature>
<protein>
    <recommendedName>
        <fullName evidence="2">DUF418 domain-containing protein</fullName>
    </recommendedName>
</protein>
<dbReference type="Proteomes" id="UP000547931">
    <property type="component" value="Unassembled WGS sequence"/>
</dbReference>
<feature type="transmembrane region" description="Helical" evidence="1">
    <location>
        <begin position="203"/>
        <end position="223"/>
    </location>
</feature>
<keyword evidence="1" id="KW-0472">Membrane</keyword>
<dbReference type="NCBIfam" id="NF008093">
    <property type="entry name" value="PRK10835.1"/>
    <property type="match status" value="1"/>
</dbReference>
<dbReference type="PANTHER" id="PTHR30590">
    <property type="entry name" value="INNER MEMBRANE PROTEIN"/>
    <property type="match status" value="1"/>
</dbReference>
<evidence type="ECO:0000256" key="1">
    <source>
        <dbReference type="SAM" id="Phobius"/>
    </source>
</evidence>
<dbReference type="AlphaFoldDB" id="A0A7X5QJ75"/>
<comment type="caution">
    <text evidence="3">The sequence shown here is derived from an EMBL/GenBank/DDBJ whole genome shotgun (WGS) entry which is preliminary data.</text>
</comment>
<feature type="transmembrane region" description="Helical" evidence="1">
    <location>
        <begin position="87"/>
        <end position="103"/>
    </location>
</feature>
<accession>A0A7X5QJ75</accession>
<dbReference type="PANTHER" id="PTHR30590:SF2">
    <property type="entry name" value="INNER MEMBRANE PROTEIN"/>
    <property type="match status" value="1"/>
</dbReference>
<dbReference type="InterPro" id="IPR007349">
    <property type="entry name" value="DUF418"/>
</dbReference>
<keyword evidence="4" id="KW-1185">Reference proteome</keyword>
<gene>
    <name evidence="3" type="ORF">C5470_02285</name>
</gene>
<feature type="transmembrane region" description="Helical" evidence="1">
    <location>
        <begin position="109"/>
        <end position="125"/>
    </location>
</feature>
<dbReference type="Pfam" id="PF04235">
    <property type="entry name" value="DUF418"/>
    <property type="match status" value="1"/>
</dbReference>
<evidence type="ECO:0000313" key="3">
    <source>
        <dbReference type="EMBL" id="NHB95308.1"/>
    </source>
</evidence>
<sequence>MTRQRIDSLDSIRGLAILGILLLNISGFALPSAAYLNPEYNGSVSSTDLIIWSVLNIFAQGKFLCIFAFLFGAALELLLPRGKVWNYPRLIILALIGVGHGILFWDGDILLSYSLAGFFSFHLISQNSTSSRLFMKGAIFYLIGLALLFILGFFSRGESNDVWRPTEFHVLYETFWKTDGGWLAIEERFNQVMLMMVMLFIQYGWQLVGIILCGAGLVRNGWLKGEFPVSHYRNVALLLIPLSFAVQIFSVALQYAYDWDYFWSGIVGYILSELVIPFQALGYMALIYGFWPVISYWRINRWLRQVGRMAMSNYLLQTLICTVLFYHFGLFGQFSRLELLAFIPFIWTVNILFSCWWLRRHRQGPLEWLWRNVTAALVRSS</sequence>
<organism evidence="3 4">
    <name type="scientific">Photorhabdus stackebrandtii</name>
    <dbReference type="NCBI Taxonomy" id="1123042"/>
    <lineage>
        <taxon>Bacteria</taxon>
        <taxon>Pseudomonadati</taxon>
        <taxon>Pseudomonadota</taxon>
        <taxon>Gammaproteobacteria</taxon>
        <taxon>Enterobacterales</taxon>
        <taxon>Morganellaceae</taxon>
        <taxon>Photorhabdus</taxon>
    </lineage>
</organism>
<reference evidence="3 4" key="1">
    <citation type="submission" date="2018-02" db="EMBL/GenBank/DDBJ databases">
        <authorList>
            <person name="Machado R.A."/>
        </authorList>
    </citation>
    <scope>NUCLEOTIDE SEQUENCE [LARGE SCALE GENOMIC DNA]</scope>
    <source>
        <strain evidence="3 4">DSM 23271</strain>
    </source>
</reference>
<keyword evidence="1" id="KW-0812">Transmembrane</keyword>
<feature type="transmembrane region" description="Helical" evidence="1">
    <location>
        <begin position="12"/>
        <end position="30"/>
    </location>
</feature>
<keyword evidence="1" id="KW-1133">Transmembrane helix</keyword>
<feature type="transmembrane region" description="Helical" evidence="1">
    <location>
        <begin position="50"/>
        <end position="75"/>
    </location>
</feature>
<proteinExistence type="predicted"/>
<dbReference type="RefSeq" id="WP_166285602.1">
    <property type="nucleotide sequence ID" value="NZ_CAWPIE010000002.1"/>
</dbReference>
<name>A0A7X5QJ75_9GAMM</name>
<evidence type="ECO:0000259" key="2">
    <source>
        <dbReference type="Pfam" id="PF04235"/>
    </source>
</evidence>
<dbReference type="EMBL" id="PUJV01000002">
    <property type="protein sequence ID" value="NHB95308.1"/>
    <property type="molecule type" value="Genomic_DNA"/>
</dbReference>
<feature type="transmembrane region" description="Helical" evidence="1">
    <location>
        <begin position="235"/>
        <end position="257"/>
    </location>
</feature>